<sequence>MTPTFPKPSELATASRHLVDVPFEGDGAATGALNWGQQHILGAIRNLGSPMNMCAVRELTPPASVQDFADELRFYLERFQAMRTLLRFSPDAPPVQEVLAAGLAPLEVVDLPADADAARAAAELVAEHEQRPFDDENELPIRMVLVRRDGVLTHLVTVLNHFATDGAGAFVMYEDYLRRDPVTGAVPEPVRTHPLDLTAQQASPAGRRQSDASLRYWEKALTSLPPTGQPAPVEREGARYRRVALRSVPMMLGATRIAHRLECDVSAVLLALFSTALARVTGTRPAAAQMLVSNRFRPGMADVVGNVSQTGLFVVDVAGATVDEVVDRAQRAVTRTYKHAYFDLAQWRELLADVERKRGEPLALCYYNDRPSQRSGTAPGREPSAEAVRAAAAVPTPATWTELPFFNERLMVTIDNVDEAGDAIPLLVYADTWHVPPEDMEALARLMESLAVAAACDPGTPTGIV</sequence>
<dbReference type="RefSeq" id="WP_344659848.1">
    <property type="nucleotide sequence ID" value="NZ_BAAAQM010000033.1"/>
</dbReference>
<comment type="caution">
    <text evidence="2">The sequence shown here is derived from an EMBL/GenBank/DDBJ whole genome shotgun (WGS) entry which is preliminary data.</text>
</comment>
<keyword evidence="3" id="KW-1185">Reference proteome</keyword>
<dbReference type="Gene3D" id="3.30.559.30">
    <property type="entry name" value="Nonribosomal peptide synthetase, condensation domain"/>
    <property type="match status" value="1"/>
</dbReference>
<name>A0ABN2SD10_9ACTN</name>
<dbReference type="Pfam" id="PF00668">
    <property type="entry name" value="Condensation"/>
    <property type="match status" value="1"/>
</dbReference>
<evidence type="ECO:0000313" key="2">
    <source>
        <dbReference type="EMBL" id="GAA1984604.1"/>
    </source>
</evidence>
<gene>
    <name evidence="2" type="ORF">GCM10009838_53240</name>
</gene>
<organism evidence="2 3">
    <name type="scientific">Catenulispora subtropica</name>
    <dbReference type="NCBI Taxonomy" id="450798"/>
    <lineage>
        <taxon>Bacteria</taxon>
        <taxon>Bacillati</taxon>
        <taxon>Actinomycetota</taxon>
        <taxon>Actinomycetes</taxon>
        <taxon>Catenulisporales</taxon>
        <taxon>Catenulisporaceae</taxon>
        <taxon>Catenulispora</taxon>
    </lineage>
</organism>
<evidence type="ECO:0000259" key="1">
    <source>
        <dbReference type="Pfam" id="PF00668"/>
    </source>
</evidence>
<dbReference type="PANTHER" id="PTHR45527:SF1">
    <property type="entry name" value="FATTY ACID SYNTHASE"/>
    <property type="match status" value="1"/>
</dbReference>
<proteinExistence type="predicted"/>
<evidence type="ECO:0000313" key="3">
    <source>
        <dbReference type="Proteomes" id="UP001499854"/>
    </source>
</evidence>
<accession>A0ABN2SD10</accession>
<dbReference type="Proteomes" id="UP001499854">
    <property type="component" value="Unassembled WGS sequence"/>
</dbReference>
<dbReference type="InterPro" id="IPR001242">
    <property type="entry name" value="Condensation_dom"/>
</dbReference>
<dbReference type="SUPFAM" id="SSF52777">
    <property type="entry name" value="CoA-dependent acyltransferases"/>
    <property type="match status" value="2"/>
</dbReference>
<dbReference type="EMBL" id="BAAAQM010000033">
    <property type="protein sequence ID" value="GAA1984604.1"/>
    <property type="molecule type" value="Genomic_DNA"/>
</dbReference>
<dbReference type="InterPro" id="IPR023213">
    <property type="entry name" value="CAT-like_dom_sf"/>
</dbReference>
<protein>
    <recommendedName>
        <fullName evidence="1">Condensation domain-containing protein</fullName>
    </recommendedName>
</protein>
<dbReference type="PANTHER" id="PTHR45527">
    <property type="entry name" value="NONRIBOSOMAL PEPTIDE SYNTHETASE"/>
    <property type="match status" value="1"/>
</dbReference>
<feature type="domain" description="Condensation" evidence="1">
    <location>
        <begin position="48"/>
        <end position="356"/>
    </location>
</feature>
<reference evidence="2 3" key="1">
    <citation type="journal article" date="2019" name="Int. J. Syst. Evol. Microbiol.">
        <title>The Global Catalogue of Microorganisms (GCM) 10K type strain sequencing project: providing services to taxonomists for standard genome sequencing and annotation.</title>
        <authorList>
            <consortium name="The Broad Institute Genomics Platform"/>
            <consortium name="The Broad Institute Genome Sequencing Center for Infectious Disease"/>
            <person name="Wu L."/>
            <person name="Ma J."/>
        </authorList>
    </citation>
    <scope>NUCLEOTIDE SEQUENCE [LARGE SCALE GENOMIC DNA]</scope>
    <source>
        <strain evidence="2 3">JCM 16013</strain>
    </source>
</reference>
<dbReference type="Gene3D" id="3.30.559.10">
    <property type="entry name" value="Chloramphenicol acetyltransferase-like domain"/>
    <property type="match status" value="1"/>
</dbReference>